<dbReference type="AlphaFoldDB" id="A0AAU8JB31"/>
<accession>A0AAU8JB31</accession>
<proteinExistence type="predicted"/>
<name>A0AAU8JB31_9CYAN</name>
<keyword evidence="1" id="KW-0282">Flagellum</keyword>
<dbReference type="EMBL" id="CP159837">
    <property type="protein sequence ID" value="XCM35937.1"/>
    <property type="molecule type" value="Genomic_DNA"/>
</dbReference>
<gene>
    <name evidence="1" type="ORF">ABWT76_004655</name>
</gene>
<reference evidence="1" key="1">
    <citation type="submission" date="2024-07" db="EMBL/GenBank/DDBJ databases">
        <authorList>
            <person name="Kim Y.J."/>
            <person name="Jeong J.Y."/>
        </authorList>
    </citation>
    <scope>NUCLEOTIDE SEQUENCE</scope>
    <source>
        <strain evidence="1">GIHE-MW2</strain>
    </source>
</reference>
<organism evidence="1">
    <name type="scientific">Planktothricoides raciborskii GIHE-MW2</name>
    <dbReference type="NCBI Taxonomy" id="2792601"/>
    <lineage>
        <taxon>Bacteria</taxon>
        <taxon>Bacillati</taxon>
        <taxon>Cyanobacteriota</taxon>
        <taxon>Cyanophyceae</taxon>
        <taxon>Oscillatoriophycideae</taxon>
        <taxon>Oscillatoriales</taxon>
        <taxon>Oscillatoriaceae</taxon>
        <taxon>Planktothricoides</taxon>
    </lineage>
</organism>
<sequence>MFPGLPYQKTVITCPSTPKSTAQVVQFMEKTGEHQVLQQELKNILGVGDGDISTIDELDAEEMAALKSPKNSLVVQLAAKYNFYFSKADLNTVLNIFEQQKLGKISPAYFVQLTGISDQKKETSVELVFLGRRYRKITQPNGEVKIEYLDNKKMRSAKYTAVISFMLKTAEDAALKQEVASLLGVVDGDISSIMELDAD</sequence>
<protein>
    <submittedName>
        <fullName evidence="1">Flagellar biosynthetic protein FliO</fullName>
    </submittedName>
</protein>
<keyword evidence="1" id="KW-0969">Cilium</keyword>
<evidence type="ECO:0000313" key="1">
    <source>
        <dbReference type="EMBL" id="XCM35937.1"/>
    </source>
</evidence>
<keyword evidence="1" id="KW-0966">Cell projection</keyword>
<dbReference type="RefSeq" id="WP_054469551.1">
    <property type="nucleotide sequence ID" value="NZ_CP159837.1"/>
</dbReference>